<feature type="region of interest" description="Disordered" evidence="1">
    <location>
        <begin position="1"/>
        <end position="25"/>
    </location>
</feature>
<evidence type="ECO:0000256" key="1">
    <source>
        <dbReference type="SAM" id="MobiDB-lite"/>
    </source>
</evidence>
<evidence type="ECO:0000313" key="2">
    <source>
        <dbReference type="EMBL" id="KAF0926354.1"/>
    </source>
</evidence>
<name>A0A6G1EP08_9ORYZ</name>
<sequence>MAVGLKASSHFQPGGGGRSDRSDDELATLSLGATVAVTTMLSVVTPARRGVAGLTSGTLPTVMTTVADGEGRELVVGARLPPDGKLAPREEPSS</sequence>
<reference evidence="2 3" key="1">
    <citation type="submission" date="2019-11" db="EMBL/GenBank/DDBJ databases">
        <title>Whole genome sequence of Oryza granulata.</title>
        <authorList>
            <person name="Li W."/>
        </authorList>
    </citation>
    <scope>NUCLEOTIDE SEQUENCE [LARGE SCALE GENOMIC DNA]</scope>
    <source>
        <strain evidence="3">cv. Menghai</strain>
        <tissue evidence="2">Leaf</tissue>
    </source>
</reference>
<gene>
    <name evidence="2" type="ORF">E2562_023072</name>
</gene>
<accession>A0A6G1EP08</accession>
<evidence type="ECO:0000313" key="3">
    <source>
        <dbReference type="Proteomes" id="UP000479710"/>
    </source>
</evidence>
<proteinExistence type="predicted"/>
<protein>
    <submittedName>
        <fullName evidence="2">Uncharacterized protein</fullName>
    </submittedName>
</protein>
<comment type="caution">
    <text evidence="2">The sequence shown here is derived from an EMBL/GenBank/DDBJ whole genome shotgun (WGS) entry which is preliminary data.</text>
</comment>
<keyword evidence="3" id="KW-1185">Reference proteome</keyword>
<dbReference type="AlphaFoldDB" id="A0A6G1EP08"/>
<dbReference type="EMBL" id="SPHZ02000003">
    <property type="protein sequence ID" value="KAF0926354.1"/>
    <property type="molecule type" value="Genomic_DNA"/>
</dbReference>
<dbReference type="Proteomes" id="UP000479710">
    <property type="component" value="Unassembled WGS sequence"/>
</dbReference>
<organism evidence="2 3">
    <name type="scientific">Oryza meyeriana var. granulata</name>
    <dbReference type="NCBI Taxonomy" id="110450"/>
    <lineage>
        <taxon>Eukaryota</taxon>
        <taxon>Viridiplantae</taxon>
        <taxon>Streptophyta</taxon>
        <taxon>Embryophyta</taxon>
        <taxon>Tracheophyta</taxon>
        <taxon>Spermatophyta</taxon>
        <taxon>Magnoliopsida</taxon>
        <taxon>Liliopsida</taxon>
        <taxon>Poales</taxon>
        <taxon>Poaceae</taxon>
        <taxon>BOP clade</taxon>
        <taxon>Oryzoideae</taxon>
        <taxon>Oryzeae</taxon>
        <taxon>Oryzinae</taxon>
        <taxon>Oryza</taxon>
        <taxon>Oryza meyeriana</taxon>
    </lineage>
</organism>